<sequence>MNFKGKAILLFAPSFFGYEKSIQKRLIELGANVDFFDERPANTFWTKAFIRLYPKLSYIYTMRYYRIIYDKIQDKHYDFIFVVNIEAMPPAFLEKVKKDFSSARFILYMWDSIFNKKNTIHYLPYFNDIFSFDKTDCKKIPQIKFRPLFYINEYETLARSVDFKYDLAFVGTAHSDRFALIQKVYKLIQSQGLKCYFYLYLQNWKLFFWHKFKNPAFRKAHLKDFHYKALAKNELFEVIKKSRTILDIQHPKQSGLTIRTIEMIGARRKLITTNSNIKEYDFYHPANIFIVDRECPVIPDDFFKMDYHQVNSDIYYKYSLDGWLDEIFTTLL</sequence>
<proteinExistence type="predicted"/>
<dbReference type="RefSeq" id="WP_175316057.1">
    <property type="nucleotide sequence ID" value="NZ_JABWDG010000098.1"/>
</dbReference>
<comment type="caution">
    <text evidence="1">The sequence shown here is derived from an EMBL/GenBank/DDBJ whole genome shotgun (WGS) entry which is preliminary data.</text>
</comment>
<dbReference type="AlphaFoldDB" id="A0AAW5CGH9"/>
<protein>
    <recommendedName>
        <fullName evidence="3">Capsular biosynthesis protein CpsH</fullName>
    </recommendedName>
</protein>
<gene>
    <name evidence="1" type="ORF">L0P03_08210</name>
</gene>
<evidence type="ECO:0008006" key="3">
    <source>
        <dbReference type="Google" id="ProtNLM"/>
    </source>
</evidence>
<evidence type="ECO:0000313" key="2">
    <source>
        <dbReference type="Proteomes" id="UP001199750"/>
    </source>
</evidence>
<dbReference type="Proteomes" id="UP001199750">
    <property type="component" value="Unassembled WGS sequence"/>
</dbReference>
<name>A0AAW5CGH9_9BACT</name>
<accession>A0AAW5CGH9</accession>
<organism evidence="1 2">
    <name type="scientific">Odoribacter splanchnicus</name>
    <dbReference type="NCBI Taxonomy" id="28118"/>
    <lineage>
        <taxon>Bacteria</taxon>
        <taxon>Pseudomonadati</taxon>
        <taxon>Bacteroidota</taxon>
        <taxon>Bacteroidia</taxon>
        <taxon>Bacteroidales</taxon>
        <taxon>Odoribacteraceae</taxon>
        <taxon>Odoribacter</taxon>
    </lineage>
</organism>
<evidence type="ECO:0000313" key="1">
    <source>
        <dbReference type="EMBL" id="MCG4959829.1"/>
    </source>
</evidence>
<dbReference type="EMBL" id="JAKNDN010000013">
    <property type="protein sequence ID" value="MCG4959829.1"/>
    <property type="molecule type" value="Genomic_DNA"/>
</dbReference>
<reference evidence="1" key="1">
    <citation type="submission" date="2022-01" db="EMBL/GenBank/DDBJ databases">
        <title>Collection of gut derived symbiotic bacterial strains cultured from healthy donors.</title>
        <authorList>
            <person name="Lin H."/>
            <person name="Kohout C."/>
            <person name="Waligurski E."/>
            <person name="Pamer E.G."/>
        </authorList>
    </citation>
    <scope>NUCLEOTIDE SEQUENCE</scope>
    <source>
        <strain evidence="1">DFI.1.149</strain>
    </source>
</reference>